<comment type="caution">
    <text evidence="1">The sequence shown here is derived from an EMBL/GenBank/DDBJ whole genome shotgun (WGS) entry which is preliminary data.</text>
</comment>
<dbReference type="AlphaFoldDB" id="A0A2M7VD24"/>
<evidence type="ECO:0000313" key="1">
    <source>
        <dbReference type="EMBL" id="PIZ98335.1"/>
    </source>
</evidence>
<sequence>MINFEKKPENLKKEIFLENILENIQCTPGIEYSNEKLSEINNLGYQFNVEDIYNKIKNTPKNKAPYDDRYENNEMGEILGKGFEYIKNEEIDPLRYQEFADYILNSNFLDYSKSIGSGKVGWEDKYKACKGPSRGSLYTSAIYKIEEAVITNHSTLKLDPEKLSKKVEQDFIDVVALPDQSSQEIITHITSFAEKHGISLPFDPNNLDSKLLYAVHSPFAGHVNRDGFKKNIPNFDEVYGSVIKKEFRDVLNIPKGKWLDKQEKLKICPDGKDVAVEIHGFERNIPGVIEGKFILGKDSDNGLIFAFDGSMGEHMDIQAKYNISEVFGGGWLIIKNDAKKIILRDASEKFGQEPRIISATIIKKEFPEYEVFAGTGN</sequence>
<protein>
    <submittedName>
        <fullName evidence="1">Uncharacterized protein</fullName>
    </submittedName>
</protein>
<proteinExistence type="predicted"/>
<dbReference type="InterPro" id="IPR038596">
    <property type="entry name" value="Janus_sf"/>
</dbReference>
<evidence type="ECO:0000313" key="2">
    <source>
        <dbReference type="Proteomes" id="UP000230405"/>
    </source>
</evidence>
<dbReference type="Proteomes" id="UP000230405">
    <property type="component" value="Unassembled WGS sequence"/>
</dbReference>
<dbReference type="Gene3D" id="3.50.20.20">
    <property type="entry name" value="Janus/Ocnus"/>
    <property type="match status" value="1"/>
</dbReference>
<organism evidence="1 2">
    <name type="scientific">Candidatus Komeilibacteria bacterium CG_4_10_14_0_2_um_filter_37_10</name>
    <dbReference type="NCBI Taxonomy" id="1974470"/>
    <lineage>
        <taxon>Bacteria</taxon>
        <taxon>Candidatus Komeiliibacteriota</taxon>
    </lineage>
</organism>
<accession>A0A2M7VD24</accession>
<name>A0A2M7VD24_9BACT</name>
<dbReference type="EMBL" id="PFPO01000094">
    <property type="protein sequence ID" value="PIZ98335.1"/>
    <property type="molecule type" value="Genomic_DNA"/>
</dbReference>
<reference evidence="2" key="1">
    <citation type="submission" date="2017-09" db="EMBL/GenBank/DDBJ databases">
        <title>Depth-based differentiation of microbial function through sediment-hosted aquifers and enrichment of novel symbionts in the deep terrestrial subsurface.</title>
        <authorList>
            <person name="Probst A.J."/>
            <person name="Ladd B."/>
            <person name="Jarett J.K."/>
            <person name="Geller-Mcgrath D.E."/>
            <person name="Sieber C.M.K."/>
            <person name="Emerson J.B."/>
            <person name="Anantharaman K."/>
            <person name="Thomas B.C."/>
            <person name="Malmstrom R."/>
            <person name="Stieglmeier M."/>
            <person name="Klingl A."/>
            <person name="Woyke T."/>
            <person name="Ryan C.M."/>
            <person name="Banfield J.F."/>
        </authorList>
    </citation>
    <scope>NUCLEOTIDE SEQUENCE [LARGE SCALE GENOMIC DNA]</scope>
</reference>
<gene>
    <name evidence="1" type="ORF">COX77_04960</name>
</gene>